<comment type="similarity">
    <text evidence="2">Belongs to the arsenical resistance-3 (ACR3) (TC 2.A.59) family.</text>
</comment>
<evidence type="ECO:0000256" key="5">
    <source>
        <dbReference type="ARBA" id="ARBA00022692"/>
    </source>
</evidence>
<keyword evidence="4" id="KW-1003">Cell membrane</keyword>
<evidence type="ECO:0000256" key="2">
    <source>
        <dbReference type="ARBA" id="ARBA00010110"/>
    </source>
</evidence>
<proteinExistence type="inferred from homology"/>
<feature type="transmembrane region" description="Helical" evidence="8">
    <location>
        <begin position="7"/>
        <end position="28"/>
    </location>
</feature>
<dbReference type="InterPro" id="IPR038770">
    <property type="entry name" value="Na+/solute_symporter_sf"/>
</dbReference>
<sequence length="314" mass="34246">MNDNPTSFYTTALIVAGILAGSAIGSIAPATGELLGNYVDHVVLTLVGLLFFEVRFEILARARRYLLFLTVAWVANFIIISTLGFLVASLFLSGQPLFFTGLLIYFMAPCTDWMLGFTKLANGNVTLGAILIPVNMVTQLFLYPVYLWLFAAKQVELPVSLLDTVIHWFLMPFAGAVILRMILKILLPAKLFDRSVALAGASTPYVIALLVTLIFSANVGIILDHAGTFAIILLAVFLFFVTTYFIGEGLSNLFGFSRPERVLLAMTTAARNAPLMLGVTVVTLPGQPLIYAAIIIGMLVEFPHLTALTHLLRK</sequence>
<reference evidence="10" key="1">
    <citation type="submission" date="2016-10" db="EMBL/GenBank/DDBJ databases">
        <authorList>
            <person name="Varghese N."/>
            <person name="Submissions S."/>
        </authorList>
    </citation>
    <scope>NUCLEOTIDE SEQUENCE [LARGE SCALE GENOMIC DNA]</scope>
    <source>
        <strain evidence="10">Jip14</strain>
    </source>
</reference>
<dbReference type="GO" id="GO:0005886">
    <property type="term" value="C:plasma membrane"/>
    <property type="evidence" value="ECO:0007669"/>
    <property type="project" value="UniProtKB-SubCell"/>
</dbReference>
<keyword evidence="5 8" id="KW-0812">Transmembrane</keyword>
<dbReference type="RefSeq" id="WP_090603271.1">
    <property type="nucleotide sequence ID" value="NZ_FNZR01000002.1"/>
</dbReference>
<name>A0A1H7IFF7_9SPHI</name>
<keyword evidence="6 8" id="KW-1133">Transmembrane helix</keyword>
<keyword evidence="7 8" id="KW-0472">Membrane</keyword>
<feature type="transmembrane region" description="Helical" evidence="8">
    <location>
        <begin position="97"/>
        <end position="115"/>
    </location>
</feature>
<feature type="transmembrane region" description="Helical" evidence="8">
    <location>
        <begin position="195"/>
        <end position="223"/>
    </location>
</feature>
<feature type="transmembrane region" description="Helical" evidence="8">
    <location>
        <begin position="66"/>
        <end position="91"/>
    </location>
</feature>
<keyword evidence="10" id="KW-1185">Reference proteome</keyword>
<feature type="transmembrane region" description="Helical" evidence="8">
    <location>
        <begin position="34"/>
        <end position="54"/>
    </location>
</feature>
<dbReference type="GO" id="GO:0015105">
    <property type="term" value="F:arsenite transmembrane transporter activity"/>
    <property type="evidence" value="ECO:0007669"/>
    <property type="project" value="TreeGrafter"/>
</dbReference>
<dbReference type="AlphaFoldDB" id="A0A1H7IFF7"/>
<dbReference type="PANTHER" id="PTHR43057:SF1">
    <property type="entry name" value="ARSENICAL-RESISTANCE PROTEIN 3"/>
    <property type="match status" value="1"/>
</dbReference>
<dbReference type="STRING" id="332977.SAMN05421740_102195"/>
<evidence type="ECO:0000256" key="6">
    <source>
        <dbReference type="ARBA" id="ARBA00022989"/>
    </source>
</evidence>
<evidence type="ECO:0000313" key="10">
    <source>
        <dbReference type="Proteomes" id="UP000198916"/>
    </source>
</evidence>
<dbReference type="OrthoDB" id="3254016at2"/>
<dbReference type="InterPro" id="IPR004706">
    <property type="entry name" value="Arsenical-R_Acr3"/>
</dbReference>
<evidence type="ECO:0000256" key="4">
    <source>
        <dbReference type="ARBA" id="ARBA00022475"/>
    </source>
</evidence>
<evidence type="ECO:0000256" key="7">
    <source>
        <dbReference type="ARBA" id="ARBA00023136"/>
    </source>
</evidence>
<dbReference type="Gene3D" id="1.20.1530.20">
    <property type="match status" value="1"/>
</dbReference>
<dbReference type="Pfam" id="PF01758">
    <property type="entry name" value="SBF"/>
    <property type="match status" value="1"/>
</dbReference>
<dbReference type="InterPro" id="IPR002657">
    <property type="entry name" value="BilAc:Na_symport/Acr3"/>
</dbReference>
<comment type="subcellular location">
    <subcellularLocation>
        <location evidence="1">Cell membrane</location>
        <topology evidence="1">Multi-pass membrane protein</topology>
    </subcellularLocation>
</comment>
<dbReference type="GO" id="GO:0015297">
    <property type="term" value="F:antiporter activity"/>
    <property type="evidence" value="ECO:0007669"/>
    <property type="project" value="InterPro"/>
</dbReference>
<evidence type="ECO:0000256" key="1">
    <source>
        <dbReference type="ARBA" id="ARBA00004651"/>
    </source>
</evidence>
<evidence type="ECO:0000313" key="9">
    <source>
        <dbReference type="EMBL" id="SEK60260.1"/>
    </source>
</evidence>
<feature type="transmembrane region" description="Helical" evidence="8">
    <location>
        <begin position="166"/>
        <end position="183"/>
    </location>
</feature>
<dbReference type="PANTHER" id="PTHR43057">
    <property type="entry name" value="ARSENITE EFFLUX TRANSPORTER"/>
    <property type="match status" value="1"/>
</dbReference>
<dbReference type="GO" id="GO:0015104">
    <property type="term" value="F:antimonite transmembrane transporter activity"/>
    <property type="evidence" value="ECO:0007669"/>
    <property type="project" value="TreeGrafter"/>
</dbReference>
<protein>
    <submittedName>
        <fullName evidence="9">Arsenite efflux pump ArsB, ACR3 family</fullName>
    </submittedName>
</protein>
<dbReference type="EMBL" id="FNZR01000002">
    <property type="protein sequence ID" value="SEK60260.1"/>
    <property type="molecule type" value="Genomic_DNA"/>
</dbReference>
<feature type="transmembrane region" description="Helical" evidence="8">
    <location>
        <begin position="127"/>
        <end position="146"/>
    </location>
</feature>
<gene>
    <name evidence="9" type="ORF">SAMN05421740_102195</name>
</gene>
<accession>A0A1H7IFF7</accession>
<dbReference type="Proteomes" id="UP000198916">
    <property type="component" value="Unassembled WGS sequence"/>
</dbReference>
<evidence type="ECO:0000256" key="3">
    <source>
        <dbReference type="ARBA" id="ARBA00022448"/>
    </source>
</evidence>
<feature type="transmembrane region" description="Helical" evidence="8">
    <location>
        <begin position="229"/>
        <end position="250"/>
    </location>
</feature>
<keyword evidence="3" id="KW-0813">Transport</keyword>
<evidence type="ECO:0000256" key="8">
    <source>
        <dbReference type="SAM" id="Phobius"/>
    </source>
</evidence>
<organism evidence="9 10">
    <name type="scientific">Parapedobacter koreensis</name>
    <dbReference type="NCBI Taxonomy" id="332977"/>
    <lineage>
        <taxon>Bacteria</taxon>
        <taxon>Pseudomonadati</taxon>
        <taxon>Bacteroidota</taxon>
        <taxon>Sphingobacteriia</taxon>
        <taxon>Sphingobacteriales</taxon>
        <taxon>Sphingobacteriaceae</taxon>
        <taxon>Parapedobacter</taxon>
    </lineage>
</organism>